<dbReference type="SMART" id="SM00963">
    <property type="entry name" value="SRP54_N"/>
    <property type="match status" value="1"/>
</dbReference>
<evidence type="ECO:0000256" key="3">
    <source>
        <dbReference type="ARBA" id="ARBA00023134"/>
    </source>
</evidence>
<accession>A0A2A4X095</accession>
<dbReference type="Proteomes" id="UP000218775">
    <property type="component" value="Unassembled WGS sequence"/>
</dbReference>
<feature type="compositionally biased region" description="Low complexity" evidence="5">
    <location>
        <begin position="158"/>
        <end position="167"/>
    </location>
</feature>
<dbReference type="GO" id="GO:0003924">
    <property type="term" value="F:GTPase activity"/>
    <property type="evidence" value="ECO:0007669"/>
    <property type="project" value="InterPro"/>
</dbReference>
<evidence type="ECO:0000256" key="1">
    <source>
        <dbReference type="ARBA" id="ARBA00004496"/>
    </source>
</evidence>
<keyword evidence="3" id="KW-0342">GTP-binding</keyword>
<dbReference type="GO" id="GO:0048500">
    <property type="term" value="C:signal recognition particle"/>
    <property type="evidence" value="ECO:0007669"/>
    <property type="project" value="InterPro"/>
</dbReference>
<name>A0A2A4X095_UNCAE</name>
<dbReference type="Pfam" id="PF02881">
    <property type="entry name" value="SRP54_N"/>
    <property type="match status" value="1"/>
</dbReference>
<dbReference type="InterPro" id="IPR036225">
    <property type="entry name" value="SRP/SRP_N"/>
</dbReference>
<dbReference type="Pfam" id="PF00448">
    <property type="entry name" value="SRP54"/>
    <property type="match status" value="1"/>
</dbReference>
<evidence type="ECO:0000256" key="2">
    <source>
        <dbReference type="ARBA" id="ARBA00022741"/>
    </source>
</evidence>
<dbReference type="PANTHER" id="PTHR11564">
    <property type="entry name" value="SIGNAL RECOGNITION PARTICLE 54K PROTEIN SRP54"/>
    <property type="match status" value="1"/>
</dbReference>
<evidence type="ECO:0000313" key="8">
    <source>
        <dbReference type="Proteomes" id="UP000218775"/>
    </source>
</evidence>
<dbReference type="InterPro" id="IPR042101">
    <property type="entry name" value="SRP54_N_sf"/>
</dbReference>
<dbReference type="AlphaFoldDB" id="A0A2A4X095"/>
<proteinExistence type="predicted"/>
<organism evidence="7 8">
    <name type="scientific">Aerophobetes bacterium</name>
    <dbReference type="NCBI Taxonomy" id="2030807"/>
    <lineage>
        <taxon>Bacteria</taxon>
        <taxon>Candidatus Aerophobota</taxon>
    </lineage>
</organism>
<protein>
    <recommendedName>
        <fullName evidence="6">Signal recognition particle SRP54 helical bundle domain-containing protein</fullName>
    </recommendedName>
</protein>
<dbReference type="SUPFAM" id="SSF52540">
    <property type="entry name" value="P-loop containing nucleoside triphosphate hydrolases"/>
    <property type="match status" value="1"/>
</dbReference>
<dbReference type="Gene3D" id="3.40.50.300">
    <property type="entry name" value="P-loop containing nucleotide triphosphate hydrolases"/>
    <property type="match status" value="1"/>
</dbReference>
<reference evidence="8" key="1">
    <citation type="submission" date="2017-08" db="EMBL/GenBank/DDBJ databases">
        <title>A dynamic microbial community with high functional redundancy inhabits the cold, oxic subseafloor aquifer.</title>
        <authorList>
            <person name="Tully B.J."/>
            <person name="Wheat C.G."/>
            <person name="Glazer B.T."/>
            <person name="Huber J.A."/>
        </authorList>
    </citation>
    <scope>NUCLEOTIDE SEQUENCE [LARGE SCALE GENOMIC DNA]</scope>
</reference>
<dbReference type="InterPro" id="IPR027417">
    <property type="entry name" value="P-loop_NTPase"/>
</dbReference>
<evidence type="ECO:0000256" key="4">
    <source>
        <dbReference type="ARBA" id="ARBA00048027"/>
    </source>
</evidence>
<dbReference type="Gene3D" id="1.20.120.140">
    <property type="entry name" value="Signal recognition particle SRP54, nucleotide-binding domain"/>
    <property type="match status" value="1"/>
</dbReference>
<feature type="domain" description="Signal recognition particle SRP54 helical bundle" evidence="6">
    <location>
        <begin position="1"/>
        <end position="86"/>
    </location>
</feature>
<dbReference type="InterPro" id="IPR022941">
    <property type="entry name" value="SRP54"/>
</dbReference>
<feature type="region of interest" description="Disordered" evidence="5">
    <location>
        <begin position="135"/>
        <end position="178"/>
    </location>
</feature>
<evidence type="ECO:0000313" key="7">
    <source>
        <dbReference type="EMBL" id="PCI75896.1"/>
    </source>
</evidence>
<keyword evidence="2" id="KW-0547">Nucleotide-binding</keyword>
<sequence length="178" mass="19303">MLGQFTQKLRDIVDGLKGSATLTEENISQAVRRVRLALLDADVNYVVAKSFIAKVKEKALGVGLVKSVSPADQFIKILHDELTDLMGKEEPTLIFDHHPSVVLLCGLQGSGKTTTAGKLAYFLKKKGKKPLLCASSTRSRVDEQPRPGAASTWPAPISSRSSPTSTPEHLMKMHVPKS</sequence>
<dbReference type="InterPro" id="IPR000897">
    <property type="entry name" value="SRP54_GTPase_dom"/>
</dbReference>
<comment type="catalytic activity">
    <reaction evidence="4">
        <text>GTP + H2O = GDP + phosphate + H(+)</text>
        <dbReference type="Rhea" id="RHEA:19669"/>
        <dbReference type="ChEBI" id="CHEBI:15377"/>
        <dbReference type="ChEBI" id="CHEBI:15378"/>
        <dbReference type="ChEBI" id="CHEBI:37565"/>
        <dbReference type="ChEBI" id="CHEBI:43474"/>
        <dbReference type="ChEBI" id="CHEBI:58189"/>
        <dbReference type="EC" id="3.6.5.4"/>
    </reaction>
</comment>
<comment type="caution">
    <text evidence="7">The sequence shown here is derived from an EMBL/GenBank/DDBJ whole genome shotgun (WGS) entry which is preliminary data.</text>
</comment>
<comment type="subcellular location">
    <subcellularLocation>
        <location evidence="1">Cytoplasm</location>
    </subcellularLocation>
</comment>
<evidence type="ECO:0000259" key="6">
    <source>
        <dbReference type="SMART" id="SM00963"/>
    </source>
</evidence>
<dbReference type="SUPFAM" id="SSF47364">
    <property type="entry name" value="Domain of the SRP/SRP receptor G-proteins"/>
    <property type="match status" value="1"/>
</dbReference>
<gene>
    <name evidence="7" type="ORF">COB21_05160</name>
</gene>
<dbReference type="EMBL" id="NVUK01000038">
    <property type="protein sequence ID" value="PCI75896.1"/>
    <property type="molecule type" value="Genomic_DNA"/>
</dbReference>
<dbReference type="GO" id="GO:0005525">
    <property type="term" value="F:GTP binding"/>
    <property type="evidence" value="ECO:0007669"/>
    <property type="project" value="UniProtKB-KW"/>
</dbReference>
<dbReference type="GO" id="GO:0006614">
    <property type="term" value="P:SRP-dependent cotranslational protein targeting to membrane"/>
    <property type="evidence" value="ECO:0007669"/>
    <property type="project" value="InterPro"/>
</dbReference>
<dbReference type="PANTHER" id="PTHR11564:SF5">
    <property type="entry name" value="SIGNAL RECOGNITION PARTICLE SUBUNIT SRP54"/>
    <property type="match status" value="1"/>
</dbReference>
<evidence type="ECO:0000256" key="5">
    <source>
        <dbReference type="SAM" id="MobiDB-lite"/>
    </source>
</evidence>
<dbReference type="InterPro" id="IPR013822">
    <property type="entry name" value="Signal_recog_particl_SRP54_hlx"/>
</dbReference>